<dbReference type="EMBL" id="MU267797">
    <property type="protein sequence ID" value="KAH7908802.1"/>
    <property type="molecule type" value="Genomic_DNA"/>
</dbReference>
<sequence>MSTSVSPKLDKKSGSPLLIKTFKEDGHSVQSIACFKDGERIISGGLDCTVRMWDLENLQPEGEILMHGVAVWIVILSSDERKLLCFGGELILMWDLEDRSEVWRKNSRRLNGYRGNVAYSADGQLIAARHGKEIQLLNVETGDCIKELHGGNGGRVWALAFTNDGQQILALTPKFIRVWNTATGRGIGDPMRMNPESSAYGFIAMTPNGQRVATIGDLLQSGHYYTIFGLAWSCNSHSKSVVTGDTGGNIQLWDVSPLDSVSTTTPQATPALTASNPPLPGTSRPHANSASSSILNLPAGSPPTQSPELNTENSPHPAVHQMRRQYANPSDAERAVQKVIDESLQNVPLRLIDTATGHLCYQDERTNVFRATPDFKELISSVIADTKLNHTHITEVVKKYFRYAMLSHRWEGKEPLLRDVQNKSVYDLESLRPVTKLQRFCQTARDAGYNWAWSDTCCIDKTNSVKLQQSLNSMFNWYRYSSLTVVYLSDVPPSSKPGALEKSAWTTRGWTLQEFLAPNVIRFLRKIGLHI</sequence>
<evidence type="ECO:0000313" key="2">
    <source>
        <dbReference type="Proteomes" id="UP000790377"/>
    </source>
</evidence>
<accession>A0ACB8A6F8</accession>
<protein>
    <submittedName>
        <fullName evidence="1">WD40-repeat-containing domain protein</fullName>
    </submittedName>
</protein>
<gene>
    <name evidence="1" type="ORF">BJ138DRAFT_1115527</name>
</gene>
<name>A0ACB8A6F8_9AGAM</name>
<reference evidence="1" key="1">
    <citation type="journal article" date="2021" name="New Phytol.">
        <title>Evolutionary innovations through gain and loss of genes in the ectomycorrhizal Boletales.</title>
        <authorList>
            <person name="Wu G."/>
            <person name="Miyauchi S."/>
            <person name="Morin E."/>
            <person name="Kuo A."/>
            <person name="Drula E."/>
            <person name="Varga T."/>
            <person name="Kohler A."/>
            <person name="Feng B."/>
            <person name="Cao Y."/>
            <person name="Lipzen A."/>
            <person name="Daum C."/>
            <person name="Hundley H."/>
            <person name="Pangilinan J."/>
            <person name="Johnson J."/>
            <person name="Barry K."/>
            <person name="LaButti K."/>
            <person name="Ng V."/>
            <person name="Ahrendt S."/>
            <person name="Min B."/>
            <person name="Choi I.G."/>
            <person name="Park H."/>
            <person name="Plett J.M."/>
            <person name="Magnuson J."/>
            <person name="Spatafora J.W."/>
            <person name="Nagy L.G."/>
            <person name="Henrissat B."/>
            <person name="Grigoriev I.V."/>
            <person name="Yang Z.L."/>
            <person name="Xu J."/>
            <person name="Martin F.M."/>
        </authorList>
    </citation>
    <scope>NUCLEOTIDE SEQUENCE</scope>
    <source>
        <strain evidence="1">ATCC 28755</strain>
    </source>
</reference>
<evidence type="ECO:0000313" key="1">
    <source>
        <dbReference type="EMBL" id="KAH7908802.1"/>
    </source>
</evidence>
<comment type="caution">
    <text evidence="1">The sequence shown here is derived from an EMBL/GenBank/DDBJ whole genome shotgun (WGS) entry which is preliminary data.</text>
</comment>
<organism evidence="1 2">
    <name type="scientific">Hygrophoropsis aurantiaca</name>
    <dbReference type="NCBI Taxonomy" id="72124"/>
    <lineage>
        <taxon>Eukaryota</taxon>
        <taxon>Fungi</taxon>
        <taxon>Dikarya</taxon>
        <taxon>Basidiomycota</taxon>
        <taxon>Agaricomycotina</taxon>
        <taxon>Agaricomycetes</taxon>
        <taxon>Agaricomycetidae</taxon>
        <taxon>Boletales</taxon>
        <taxon>Coniophorineae</taxon>
        <taxon>Hygrophoropsidaceae</taxon>
        <taxon>Hygrophoropsis</taxon>
    </lineage>
</organism>
<keyword evidence="2" id="KW-1185">Reference proteome</keyword>
<dbReference type="Proteomes" id="UP000790377">
    <property type="component" value="Unassembled WGS sequence"/>
</dbReference>
<proteinExistence type="predicted"/>